<sequence length="758" mass="77690">MAAPRSTRNRDRGHSRRRVLAVVVAALVVVSLAVGAQGAPVAPTEPDGSLKARTGRLTEVGPTAEHGFPAWYRDSNGVRLEACTTLDDPLCATLPDEVPDPGSPVSYPDNFPGEFFYQLAGAELAGNGVDMSIGMDLEGAWAAEEVVDGDQMVFGRVRIRDRGLADGEYRVTHPYGVDVFQVEGDGINYTQDIGTTPGVFGQALSSRIGPFLTWDPAVAPAAPAGYVGDPGVPHPVVGSPYGTDYVSVEQRDPAGGWTELARTDLFSVQGRLATNAGVDVRAATYSVGADGRGFVDVYATSDAGQSIRVRDAGLGFVETAMEGDRGVYYGRFAVDREPDGRTLTVLNAGDRPVAQKQAVLTDVVTVTGARYDADSDLLTVSASSSDQDSTPGRLTVMGQPLVDGTVSISTVAPTATVTVTSDKGGTTTVPVTTGGDGMQADLPVAAAFANPVDAAPGQRVTLTGTGSTGTIETYAWRQVPGTVTEDVEVTLPDGTTGTQPSTVEVPVTDANRVVLAGAGTAVATFTAPGGYTGPLAFELVVSGPAGTSEPVVVAVTVVAPDPADPAPAPTADAGPDQTVRRTSTVRLDGAGSTLVDEMRWTRVSGPPVTLTGATTPGASFVMPPMGLPTSTTGPNPTYAPSDEPVVLRLTVTGQGGQEATDEVVVTPGAETLGVTAAEFRAGREWRVSGTSSVLAGQRVAVVLGSALTGRVLGFATVDAAGVWVFRGAGAVTPPATTTTVSAVSAVGGRTTGFVFRRR</sequence>
<dbReference type="InterPro" id="IPR013783">
    <property type="entry name" value="Ig-like_fold"/>
</dbReference>
<name>A0ABX8EIQ2_9ACTN</name>
<evidence type="ECO:0000313" key="1">
    <source>
        <dbReference type="EMBL" id="QVT79775.1"/>
    </source>
</evidence>
<dbReference type="EMBL" id="CP075371">
    <property type="protein sequence ID" value="QVT79775.1"/>
    <property type="molecule type" value="Genomic_DNA"/>
</dbReference>
<dbReference type="PROSITE" id="PS51318">
    <property type="entry name" value="TAT"/>
    <property type="match status" value="1"/>
</dbReference>
<gene>
    <name evidence="1" type="ORF">ENKNEFLB_02165</name>
</gene>
<dbReference type="InterPro" id="IPR006311">
    <property type="entry name" value="TAT_signal"/>
</dbReference>
<keyword evidence="2" id="KW-1185">Reference proteome</keyword>
<accession>A0ABX8EIQ2</accession>
<reference evidence="1 2" key="1">
    <citation type="submission" date="2021-05" db="EMBL/GenBank/DDBJ databases">
        <title>Complete genome of Nocardioides aquaticus KCTC 9944T isolated from meromictic and hypersaline Ekho Lake, Antarctica.</title>
        <authorList>
            <person name="Hwang K."/>
            <person name="Kim K.M."/>
            <person name="Choe H."/>
        </authorList>
    </citation>
    <scope>NUCLEOTIDE SEQUENCE [LARGE SCALE GENOMIC DNA]</scope>
    <source>
        <strain evidence="1 2">KCTC 9944</strain>
    </source>
</reference>
<evidence type="ECO:0000313" key="2">
    <source>
        <dbReference type="Proteomes" id="UP000679307"/>
    </source>
</evidence>
<dbReference type="Proteomes" id="UP000679307">
    <property type="component" value="Chromosome"/>
</dbReference>
<dbReference type="RefSeq" id="WP_214059181.1">
    <property type="nucleotide sequence ID" value="NZ_BAAAHS010000014.1"/>
</dbReference>
<proteinExistence type="predicted"/>
<protein>
    <submittedName>
        <fullName evidence="1">Uncharacterized protein</fullName>
    </submittedName>
</protein>
<organism evidence="1 2">
    <name type="scientific">Nocardioides aquaticus</name>
    <dbReference type="NCBI Taxonomy" id="160826"/>
    <lineage>
        <taxon>Bacteria</taxon>
        <taxon>Bacillati</taxon>
        <taxon>Actinomycetota</taxon>
        <taxon>Actinomycetes</taxon>
        <taxon>Propionibacteriales</taxon>
        <taxon>Nocardioidaceae</taxon>
        <taxon>Nocardioides</taxon>
    </lineage>
</organism>
<dbReference type="Gene3D" id="2.60.40.10">
    <property type="entry name" value="Immunoglobulins"/>
    <property type="match status" value="2"/>
</dbReference>